<dbReference type="EMBL" id="CP047898">
    <property type="protein sequence ID" value="QHK19908.1"/>
    <property type="molecule type" value="Genomic_DNA"/>
</dbReference>
<feature type="domain" description="Type II secretion system protein GspF" evidence="7">
    <location>
        <begin position="162"/>
        <end position="287"/>
    </location>
</feature>
<dbReference type="InterPro" id="IPR018076">
    <property type="entry name" value="T2SS_GspF_dom"/>
</dbReference>
<comment type="subcellular location">
    <subcellularLocation>
        <location evidence="1">Cell membrane</location>
        <topology evidence="1">Multi-pass membrane protein</topology>
    </subcellularLocation>
</comment>
<evidence type="ECO:0000256" key="6">
    <source>
        <dbReference type="SAM" id="Phobius"/>
    </source>
</evidence>
<gene>
    <name evidence="8" type="ORF">GU243_09375</name>
</gene>
<keyword evidence="2" id="KW-1003">Cell membrane</keyword>
<feature type="transmembrane region" description="Helical" evidence="6">
    <location>
        <begin position="270"/>
        <end position="292"/>
    </location>
</feature>
<evidence type="ECO:0000256" key="4">
    <source>
        <dbReference type="ARBA" id="ARBA00022989"/>
    </source>
</evidence>
<dbReference type="AlphaFoldDB" id="A0A6P1NKP0"/>
<feature type="transmembrane region" description="Helical" evidence="6">
    <location>
        <begin position="98"/>
        <end position="117"/>
    </location>
</feature>
<keyword evidence="5 6" id="KW-0472">Membrane</keyword>
<keyword evidence="9" id="KW-1185">Reference proteome</keyword>
<dbReference type="KEGG" id="psey:GU243_09375"/>
<evidence type="ECO:0000256" key="2">
    <source>
        <dbReference type="ARBA" id="ARBA00022475"/>
    </source>
</evidence>
<protein>
    <submittedName>
        <fullName evidence="8">Type II secretion system F family protein</fullName>
    </submittedName>
</protein>
<keyword evidence="3 6" id="KW-0812">Transmembrane</keyword>
<organism evidence="8 9">
    <name type="scientific">Pseudarthrobacter psychrotolerans</name>
    <dbReference type="NCBI Taxonomy" id="2697569"/>
    <lineage>
        <taxon>Bacteria</taxon>
        <taxon>Bacillati</taxon>
        <taxon>Actinomycetota</taxon>
        <taxon>Actinomycetes</taxon>
        <taxon>Micrococcales</taxon>
        <taxon>Micrococcaceae</taxon>
        <taxon>Pseudarthrobacter</taxon>
    </lineage>
</organism>
<evidence type="ECO:0000313" key="8">
    <source>
        <dbReference type="EMBL" id="QHK19908.1"/>
    </source>
</evidence>
<name>A0A6P1NKP0_9MICC</name>
<evidence type="ECO:0000256" key="1">
    <source>
        <dbReference type="ARBA" id="ARBA00004651"/>
    </source>
</evidence>
<evidence type="ECO:0000256" key="5">
    <source>
        <dbReference type="ARBA" id="ARBA00023136"/>
    </source>
</evidence>
<evidence type="ECO:0000313" key="9">
    <source>
        <dbReference type="Proteomes" id="UP000464186"/>
    </source>
</evidence>
<evidence type="ECO:0000256" key="3">
    <source>
        <dbReference type="ARBA" id="ARBA00022692"/>
    </source>
</evidence>
<dbReference type="GO" id="GO:0005886">
    <property type="term" value="C:plasma membrane"/>
    <property type="evidence" value="ECO:0007669"/>
    <property type="project" value="UniProtKB-SubCell"/>
</dbReference>
<dbReference type="PANTHER" id="PTHR35007">
    <property type="entry name" value="INTEGRAL MEMBRANE PROTEIN-RELATED"/>
    <property type="match status" value="1"/>
</dbReference>
<keyword evidence="4 6" id="KW-1133">Transmembrane helix</keyword>
<reference evidence="8 9" key="1">
    <citation type="submission" date="2020-01" db="EMBL/GenBank/DDBJ databases">
        <title>Pseudarthrobacter psychrotolerans sp. nov., isolated from antarctic soil.</title>
        <authorList>
            <person name="Shin Y."/>
            <person name="Park W."/>
        </authorList>
    </citation>
    <scope>NUCLEOTIDE SEQUENCE [LARGE SCALE GENOMIC DNA]</scope>
    <source>
        <strain evidence="8 9">YJ56</strain>
    </source>
</reference>
<feature type="transmembrane region" description="Helical" evidence="6">
    <location>
        <begin position="6"/>
        <end position="26"/>
    </location>
</feature>
<feature type="transmembrane region" description="Helical" evidence="6">
    <location>
        <begin position="123"/>
        <end position="143"/>
    </location>
</feature>
<dbReference type="Pfam" id="PF00482">
    <property type="entry name" value="T2SSF"/>
    <property type="match status" value="1"/>
</dbReference>
<sequence length="302" mass="32555">MTTMAWLIVGLIVLPCAFLVWSLVAVDRRGFAAVRNNLGRGLRLADGVPVGTGSSSSADAKPSIPLGMRLTPKGYTGWLDKILARAGRPARLPLERVLVAKPALALVVGVLGIVTVIKSPSPQSVLFVVLLAALAYFVPDILIHGRGAERQKAIELELPNTLDQMLISVEAGLGFETAMARAGQNGKGPLAAELMRTLQDMQVGRSRRDAYLGMAARTDVPDLRSFVRAVVQADVYGIAIANVLRAQAKQMRVKRRQRAEEKAMKLPVKVLFPLMFCILPVLFIVIIGPAAINVMKNFVGAF</sequence>
<proteinExistence type="predicted"/>
<accession>A0A6P1NKP0</accession>
<evidence type="ECO:0000259" key="7">
    <source>
        <dbReference type="Pfam" id="PF00482"/>
    </source>
</evidence>
<dbReference type="Proteomes" id="UP000464186">
    <property type="component" value="Chromosome"/>
</dbReference>
<dbReference type="PANTHER" id="PTHR35007:SF2">
    <property type="entry name" value="PILUS ASSEMBLE PROTEIN"/>
    <property type="match status" value="1"/>
</dbReference>